<dbReference type="Gene3D" id="3.30.710.10">
    <property type="entry name" value="Potassium Channel Kv1.1, Chain A"/>
    <property type="match status" value="1"/>
</dbReference>
<evidence type="ECO:0000313" key="2">
    <source>
        <dbReference type="EMBL" id="KAK7515410.1"/>
    </source>
</evidence>
<evidence type="ECO:0000259" key="1">
    <source>
        <dbReference type="PROSITE" id="PS50097"/>
    </source>
</evidence>
<name>A0ABR1KLI8_9PEZI</name>
<gene>
    <name evidence="2" type="ORF">IWZ03DRAFT_415441</name>
</gene>
<dbReference type="InterPro" id="IPR000210">
    <property type="entry name" value="BTB/POZ_dom"/>
</dbReference>
<feature type="domain" description="BTB" evidence="1">
    <location>
        <begin position="26"/>
        <end position="95"/>
    </location>
</feature>
<dbReference type="Pfam" id="PF00651">
    <property type="entry name" value="BTB"/>
    <property type="match status" value="1"/>
</dbReference>
<proteinExistence type="predicted"/>
<accession>A0ABR1KLI8</accession>
<dbReference type="InterPro" id="IPR011333">
    <property type="entry name" value="SKP1/BTB/POZ_sf"/>
</dbReference>
<dbReference type="PROSITE" id="PS50097">
    <property type="entry name" value="BTB"/>
    <property type="match status" value="1"/>
</dbReference>
<reference evidence="2 3" key="1">
    <citation type="submission" date="2024-04" db="EMBL/GenBank/DDBJ databases">
        <title>Phyllosticta paracitricarpa is synonymous to the EU quarantine fungus P. citricarpa based on phylogenomic analyses.</title>
        <authorList>
            <consortium name="Lawrence Berkeley National Laboratory"/>
            <person name="Van Ingen-Buijs V.A."/>
            <person name="Van Westerhoven A.C."/>
            <person name="Haridas S."/>
            <person name="Skiadas P."/>
            <person name="Martin F."/>
            <person name="Groenewald J.Z."/>
            <person name="Crous P.W."/>
            <person name="Seidl M.F."/>
        </authorList>
    </citation>
    <scope>NUCLEOTIDE SEQUENCE [LARGE SCALE GENOMIC DNA]</scope>
    <source>
        <strain evidence="2 3">CBS 123371</strain>
    </source>
</reference>
<organism evidence="2 3">
    <name type="scientific">Phyllosticta citriasiana</name>
    <dbReference type="NCBI Taxonomy" id="595635"/>
    <lineage>
        <taxon>Eukaryota</taxon>
        <taxon>Fungi</taxon>
        <taxon>Dikarya</taxon>
        <taxon>Ascomycota</taxon>
        <taxon>Pezizomycotina</taxon>
        <taxon>Dothideomycetes</taxon>
        <taxon>Dothideomycetes incertae sedis</taxon>
        <taxon>Botryosphaeriales</taxon>
        <taxon>Phyllostictaceae</taxon>
        <taxon>Phyllosticta</taxon>
    </lineage>
</organism>
<protein>
    <recommendedName>
        <fullName evidence="1">BTB domain-containing protein</fullName>
    </recommendedName>
</protein>
<dbReference type="Proteomes" id="UP001363622">
    <property type="component" value="Unassembled WGS sequence"/>
</dbReference>
<sequence length="165" mass="19340">MEQPSLEAIIRAREKYLPLLARGKETNLELRWGKEHHVSIHKELLFLQCPVFKSILDWRKRNGRDTNNLYFYGEHPLIMKALITYLYEGTYDPPTRREIDSPLLFHVDLADAAELWGLKRLKCVADEFFMKILLESFRQREVIGTMHMAYLGARATNAISEAYGR</sequence>
<dbReference type="SUPFAM" id="SSF54695">
    <property type="entry name" value="POZ domain"/>
    <property type="match status" value="1"/>
</dbReference>
<keyword evidence="3" id="KW-1185">Reference proteome</keyword>
<dbReference type="EMBL" id="JBBPHU010000007">
    <property type="protein sequence ID" value="KAK7515410.1"/>
    <property type="molecule type" value="Genomic_DNA"/>
</dbReference>
<comment type="caution">
    <text evidence="2">The sequence shown here is derived from an EMBL/GenBank/DDBJ whole genome shotgun (WGS) entry which is preliminary data.</text>
</comment>
<evidence type="ECO:0000313" key="3">
    <source>
        <dbReference type="Proteomes" id="UP001363622"/>
    </source>
</evidence>